<comment type="caution">
    <text evidence="3">Lacks conserved residue(s) required for the propagation of feature annotation.</text>
</comment>
<keyword evidence="3" id="KW-0460">Magnesium</keyword>
<reference evidence="5 6" key="1">
    <citation type="submission" date="2020-08" db="EMBL/GenBank/DDBJ databases">
        <title>Genomic Encyclopedia of Type Strains, Phase IV (KMG-IV): sequencing the most valuable type-strain genomes for metagenomic binning, comparative biology and taxonomic classification.</title>
        <authorList>
            <person name="Goeker M."/>
        </authorList>
    </citation>
    <scope>NUCLEOTIDE SEQUENCE [LARGE SCALE GENOMIC DNA]</scope>
    <source>
        <strain evidence="5 6">DSM 26963</strain>
    </source>
</reference>
<evidence type="ECO:0000256" key="3">
    <source>
        <dbReference type="HAMAP-Rule" id="MF_00109"/>
    </source>
</evidence>
<dbReference type="CDD" id="cd00464">
    <property type="entry name" value="SK"/>
    <property type="match status" value="1"/>
</dbReference>
<comment type="similarity">
    <text evidence="3">Belongs to the shikimate kinase family.</text>
</comment>
<dbReference type="SUPFAM" id="SSF53223">
    <property type="entry name" value="Aminoacid dehydrogenase-like, N-terminal domain"/>
    <property type="match status" value="1"/>
</dbReference>
<keyword evidence="3" id="KW-0479">Metal-binding</keyword>
<feature type="binding site" evidence="3">
    <location>
        <position position="267"/>
    </location>
    <ligand>
        <name>Mg(2+)</name>
        <dbReference type="ChEBI" id="CHEBI:18420"/>
    </ligand>
</feature>
<dbReference type="GO" id="GO:0005829">
    <property type="term" value="C:cytosol"/>
    <property type="evidence" value="ECO:0007669"/>
    <property type="project" value="TreeGrafter"/>
</dbReference>
<comment type="subcellular location">
    <subcellularLocation>
        <location evidence="3">Cytoplasm</location>
    </subcellularLocation>
</comment>
<dbReference type="GO" id="GO:0004765">
    <property type="term" value="F:shikimate kinase activity"/>
    <property type="evidence" value="ECO:0007669"/>
    <property type="project" value="UniProtKB-UniRule"/>
</dbReference>
<dbReference type="GO" id="GO:0050661">
    <property type="term" value="F:NADP binding"/>
    <property type="evidence" value="ECO:0007669"/>
    <property type="project" value="TreeGrafter"/>
</dbReference>
<dbReference type="InterPro" id="IPR022893">
    <property type="entry name" value="Shikimate_DH_fam"/>
</dbReference>
<name>A0A7W8FZM2_9FIRM</name>
<dbReference type="InterPro" id="IPR013708">
    <property type="entry name" value="Shikimate_DH-bd_N"/>
</dbReference>
<keyword evidence="3" id="KW-0028">Amino-acid biosynthesis</keyword>
<dbReference type="EC" id="2.7.1.71" evidence="3"/>
<accession>A0A7W8FZM2</accession>
<feature type="binding site" evidence="3">
    <location>
        <position position="331"/>
    </location>
    <ligand>
        <name>substrate</name>
    </ligand>
</feature>
<dbReference type="PANTHER" id="PTHR21089">
    <property type="entry name" value="SHIKIMATE DEHYDROGENASE"/>
    <property type="match status" value="1"/>
</dbReference>
<keyword evidence="3" id="KW-0547">Nucleotide-binding</keyword>
<evidence type="ECO:0000256" key="2">
    <source>
        <dbReference type="ARBA" id="ARBA00023141"/>
    </source>
</evidence>
<dbReference type="Pfam" id="PF08501">
    <property type="entry name" value="Shikimate_dh_N"/>
    <property type="match status" value="1"/>
</dbReference>
<comment type="pathway">
    <text evidence="1">Metabolic intermediate biosynthesis; chorismate biosynthesis; chorismate from D-erythrose 4-phosphate and phosphoenolpyruvate: step 4/7.</text>
</comment>
<evidence type="ECO:0000313" key="6">
    <source>
        <dbReference type="Proteomes" id="UP000521313"/>
    </source>
</evidence>
<dbReference type="Gene3D" id="3.40.50.300">
    <property type="entry name" value="P-loop containing nucleotide triphosphate hydrolases"/>
    <property type="match status" value="1"/>
</dbReference>
<dbReference type="UniPathway" id="UPA00053">
    <property type="reaction ID" value="UER00088"/>
</dbReference>
<feature type="binding site" evidence="3">
    <location>
        <position position="382"/>
    </location>
    <ligand>
        <name>substrate</name>
    </ligand>
</feature>
<dbReference type="PRINTS" id="PR01100">
    <property type="entry name" value="SHIKIMTKNASE"/>
</dbReference>
<dbReference type="GO" id="GO:0019632">
    <property type="term" value="P:shikimate metabolic process"/>
    <property type="evidence" value="ECO:0007669"/>
    <property type="project" value="TreeGrafter"/>
</dbReference>
<dbReference type="GO" id="GO:0005524">
    <property type="term" value="F:ATP binding"/>
    <property type="evidence" value="ECO:0007669"/>
    <property type="project" value="UniProtKB-UniRule"/>
</dbReference>
<evidence type="ECO:0000313" key="5">
    <source>
        <dbReference type="EMBL" id="MBB5185167.1"/>
    </source>
</evidence>
<dbReference type="CDD" id="cd01065">
    <property type="entry name" value="NAD_bind_Shikimate_DH"/>
    <property type="match status" value="1"/>
</dbReference>
<comment type="cofactor">
    <cofactor evidence="3">
        <name>Mg(2+)</name>
        <dbReference type="ChEBI" id="CHEBI:18420"/>
    </cofactor>
    <text evidence="3">Binds 1 Mg(2+) ion per subunit.</text>
</comment>
<dbReference type="GO" id="GO:0008652">
    <property type="term" value="P:amino acid biosynthetic process"/>
    <property type="evidence" value="ECO:0007669"/>
    <property type="project" value="UniProtKB-KW"/>
</dbReference>
<dbReference type="GO" id="GO:0009073">
    <property type="term" value="P:aromatic amino acid family biosynthetic process"/>
    <property type="evidence" value="ECO:0007669"/>
    <property type="project" value="UniProtKB-KW"/>
</dbReference>
<keyword evidence="3" id="KW-0808">Transferase</keyword>
<keyword evidence="2 3" id="KW-0057">Aromatic amino acid biosynthesis</keyword>
<dbReference type="GO" id="GO:0009423">
    <property type="term" value="P:chorismate biosynthetic process"/>
    <property type="evidence" value="ECO:0007669"/>
    <property type="project" value="UniProtKB-UniRule"/>
</dbReference>
<dbReference type="GO" id="GO:0004764">
    <property type="term" value="F:shikimate 3-dehydrogenase (NADP+) activity"/>
    <property type="evidence" value="ECO:0007669"/>
    <property type="project" value="InterPro"/>
</dbReference>
<dbReference type="GO" id="GO:0000287">
    <property type="term" value="F:magnesium ion binding"/>
    <property type="evidence" value="ECO:0007669"/>
    <property type="project" value="UniProtKB-UniRule"/>
</dbReference>
<keyword evidence="5" id="KW-0560">Oxidoreductase</keyword>
<dbReference type="SUPFAM" id="SSF51735">
    <property type="entry name" value="NAD(P)-binding Rossmann-fold domains"/>
    <property type="match status" value="1"/>
</dbReference>
<dbReference type="InterPro" id="IPR000623">
    <property type="entry name" value="Shikimate_kinase/TSH1"/>
</dbReference>
<dbReference type="AlphaFoldDB" id="A0A7W8FZM2"/>
<gene>
    <name evidence="3" type="primary">aroK</name>
    <name evidence="5" type="ORF">HNQ43_001220</name>
</gene>
<dbReference type="RefSeq" id="WP_183375794.1">
    <property type="nucleotide sequence ID" value="NZ_JACHHD010000011.1"/>
</dbReference>
<protein>
    <recommendedName>
        <fullName evidence="3">Shikimate kinase</fullName>
        <shortName evidence="3">SK</shortName>
        <ecNumber evidence="3">2.7.1.71</ecNumber>
    </recommendedName>
</protein>
<keyword evidence="3" id="KW-0067">ATP-binding</keyword>
<feature type="binding site" evidence="3">
    <location>
        <position position="285"/>
    </location>
    <ligand>
        <name>substrate</name>
    </ligand>
</feature>
<comment type="caution">
    <text evidence="5">The sequence shown here is derived from an EMBL/GenBank/DDBJ whole genome shotgun (WGS) entry which is preliminary data.</text>
</comment>
<feature type="binding site" evidence="3">
    <location>
        <position position="309"/>
    </location>
    <ligand>
        <name>substrate</name>
    </ligand>
</feature>
<evidence type="ECO:0000256" key="1">
    <source>
        <dbReference type="ARBA" id="ARBA00004871"/>
    </source>
</evidence>
<comment type="pathway">
    <text evidence="3">Metabolic intermediate biosynthesis; chorismate biosynthesis; chorismate from D-erythrose 4-phosphate and phosphoenolpyruvate: step 5/7.</text>
</comment>
<dbReference type="InterPro" id="IPR031322">
    <property type="entry name" value="Shikimate/glucono_kinase"/>
</dbReference>
<dbReference type="InterPro" id="IPR027417">
    <property type="entry name" value="P-loop_NTPase"/>
</dbReference>
<evidence type="ECO:0000259" key="4">
    <source>
        <dbReference type="Pfam" id="PF08501"/>
    </source>
</evidence>
<organism evidence="5 6">
    <name type="scientific">Faecalicoccus acidiformans</name>
    <dbReference type="NCBI Taxonomy" id="915173"/>
    <lineage>
        <taxon>Bacteria</taxon>
        <taxon>Bacillati</taxon>
        <taxon>Bacillota</taxon>
        <taxon>Erysipelotrichia</taxon>
        <taxon>Erysipelotrichales</taxon>
        <taxon>Erysipelotrichaceae</taxon>
        <taxon>Faecalicoccus</taxon>
    </lineage>
</organism>
<dbReference type="HAMAP" id="MF_00109">
    <property type="entry name" value="Shikimate_kinase"/>
    <property type="match status" value="1"/>
</dbReference>
<dbReference type="Gene3D" id="3.40.50.10860">
    <property type="entry name" value="Leucine Dehydrogenase, chain A, domain 1"/>
    <property type="match status" value="1"/>
</dbReference>
<comment type="subunit">
    <text evidence="3">Monomer.</text>
</comment>
<keyword evidence="3" id="KW-0418">Kinase</keyword>
<feature type="binding site" evidence="3">
    <location>
        <position position="366"/>
    </location>
    <ligand>
        <name>ATP</name>
        <dbReference type="ChEBI" id="CHEBI:30616"/>
    </ligand>
</feature>
<dbReference type="Pfam" id="PF01202">
    <property type="entry name" value="SKI"/>
    <property type="match status" value="1"/>
</dbReference>
<sequence length="435" mass="48862">MKRGLIGKDLRGNFTQRVSNAFGLSNYEMVEMNEEQVIDFVKEKNFEGINITFPYKKLIYDYVDVPSKNAQKIKAVDTIIVKDGKTYGYNTDYDSFYYLIKRHNINFKNKKVLILGNGGSSSAVQVIAKEMQASEINVVDIVESEGSISYIECFAKHLNSDIVINTSPVGMSPDILNAPIAMSLFSNCEAVIDLVYNPILTTLGFNAQELGITRVIGIEMEVAQTKYAVELITGQKISDDRIDEVIHEILIEKCNIVLIGMPSAGKTSIGQLLSKRLNKPFIDLDDVVVEKAKMPIPEIFDQSGEAGFRKLESLVAVELSTLNNVIIATGGGTVKNKANMDSLRLNGIVFFIDRDLDKLISSDPNRPLSSSKEALRTMHKERYPLYQKYSNVVVFNNEEMDKTVEDIVKGFHETAKQAVKKDWRKYCDHHSEKRS</sequence>
<comment type="catalytic activity">
    <reaction evidence="3">
        <text>shikimate + ATP = 3-phosphoshikimate + ADP + H(+)</text>
        <dbReference type="Rhea" id="RHEA:13121"/>
        <dbReference type="ChEBI" id="CHEBI:15378"/>
        <dbReference type="ChEBI" id="CHEBI:30616"/>
        <dbReference type="ChEBI" id="CHEBI:36208"/>
        <dbReference type="ChEBI" id="CHEBI:145989"/>
        <dbReference type="ChEBI" id="CHEBI:456216"/>
        <dbReference type="EC" id="2.7.1.71"/>
    </reaction>
</comment>
<dbReference type="InterPro" id="IPR036291">
    <property type="entry name" value="NAD(P)-bd_dom_sf"/>
</dbReference>
<dbReference type="InterPro" id="IPR046346">
    <property type="entry name" value="Aminoacid_DH-like_N_sf"/>
</dbReference>
<feature type="binding site" evidence="3">
    <location>
        <begin position="263"/>
        <end position="268"/>
    </location>
    <ligand>
        <name>ATP</name>
        <dbReference type="ChEBI" id="CHEBI:30616"/>
    </ligand>
</feature>
<dbReference type="Proteomes" id="UP000521313">
    <property type="component" value="Unassembled WGS sequence"/>
</dbReference>
<keyword evidence="3" id="KW-0963">Cytoplasm</keyword>
<dbReference type="SUPFAM" id="SSF52540">
    <property type="entry name" value="P-loop containing nucleoside triphosphate hydrolases"/>
    <property type="match status" value="1"/>
</dbReference>
<dbReference type="PANTHER" id="PTHR21089:SF1">
    <property type="entry name" value="BIFUNCTIONAL 3-DEHYDROQUINATE DEHYDRATASE_SHIKIMATE DEHYDROGENASE, CHLOROPLASTIC"/>
    <property type="match status" value="1"/>
</dbReference>
<comment type="function">
    <text evidence="3">Catalyzes the specific phosphorylation of the 3-hydroxyl group of shikimic acid using ATP as a cosubstrate.</text>
</comment>
<proteinExistence type="inferred from homology"/>
<dbReference type="EMBL" id="JACHHD010000011">
    <property type="protein sequence ID" value="MBB5185167.1"/>
    <property type="molecule type" value="Genomic_DNA"/>
</dbReference>
<feature type="domain" description="Shikimate dehydrogenase substrate binding N-terminal" evidence="4">
    <location>
        <begin position="26"/>
        <end position="79"/>
    </location>
</feature>
<dbReference type="Gene3D" id="3.40.50.720">
    <property type="entry name" value="NAD(P)-binding Rossmann-like Domain"/>
    <property type="match status" value="1"/>
</dbReference>